<name>A0A928KY56_9FIRM</name>
<dbReference type="AlphaFoldDB" id="A0A928KY56"/>
<sequence length="375" mass="42103">MTDLNQNLSTLQQACANPRGRLEHYLGQGKKVVGCFPYYAPEELVHACGMIPMGMWGGQTEWKLAKRYLPAFACPIMQSDMEFGLRGTYEGMSAVIIPAICDTLRCMTQNWRFGVPSIPMIPVVHPQNRTSPASVDYLISEFETVLAMLYTITGRMMNEAALGRTIQIYNEHNAVMREFSAAAAEHLDVITPRVRHAVMKSALFYEKQEHTAIVREIVDALRQRPVYSHPGKKILLSGISCEPDELLDILAENQFAVVGDDLAQEMRQYRTDIPLKGGGGLKRLALQWSSRCGCSLIHTLGKPRGGMMVDLCRETEAEGVVLCMMKFCDPEEYDEPCLEADLRRAGIPSLSIEVDQQNGGFEQLRTRLQTFRDMM</sequence>
<dbReference type="Proteomes" id="UP000754750">
    <property type="component" value="Unassembled WGS sequence"/>
</dbReference>
<keyword evidence="5" id="KW-0411">Iron-sulfur</keyword>
<accession>A0A928KY56</accession>
<comment type="caution">
    <text evidence="6">The sequence shown here is derived from an EMBL/GenBank/DDBJ whole genome shotgun (WGS) entry which is preliminary data.</text>
</comment>
<dbReference type="Gene3D" id="3.40.50.11890">
    <property type="match status" value="1"/>
</dbReference>
<dbReference type="Pfam" id="PF06050">
    <property type="entry name" value="HGD-D"/>
    <property type="match status" value="1"/>
</dbReference>
<evidence type="ECO:0000256" key="2">
    <source>
        <dbReference type="ARBA" id="ARBA00005806"/>
    </source>
</evidence>
<gene>
    <name evidence="6" type="ORF">E7512_08290</name>
</gene>
<evidence type="ECO:0000256" key="5">
    <source>
        <dbReference type="ARBA" id="ARBA00023014"/>
    </source>
</evidence>
<keyword evidence="3" id="KW-0479">Metal-binding</keyword>
<dbReference type="Gene3D" id="3.40.50.11900">
    <property type="match status" value="1"/>
</dbReference>
<protein>
    <submittedName>
        <fullName evidence="6">2-hydroxyacyl-CoA dehydratase</fullName>
    </submittedName>
</protein>
<reference evidence="6" key="1">
    <citation type="submission" date="2019-04" db="EMBL/GenBank/DDBJ databases">
        <title>Evolution of Biomass-Degrading Anaerobic Consortia Revealed by Metagenomics.</title>
        <authorList>
            <person name="Peng X."/>
        </authorList>
    </citation>
    <scope>NUCLEOTIDE SEQUENCE</scope>
    <source>
        <strain evidence="6">SIG551</strain>
    </source>
</reference>
<dbReference type="EMBL" id="SVNY01000003">
    <property type="protein sequence ID" value="MBE6833562.1"/>
    <property type="molecule type" value="Genomic_DNA"/>
</dbReference>
<comment type="similarity">
    <text evidence="2">Belongs to the FldB/FldC dehydratase alpha/beta subunit family.</text>
</comment>
<evidence type="ECO:0000313" key="7">
    <source>
        <dbReference type="Proteomes" id="UP000754750"/>
    </source>
</evidence>
<dbReference type="PANTHER" id="PTHR30548">
    <property type="entry name" value="2-HYDROXYGLUTARYL-COA DEHYDRATASE, D-COMPONENT-RELATED"/>
    <property type="match status" value="1"/>
</dbReference>
<organism evidence="6 7">
    <name type="scientific">Faecalispora sporosphaeroides</name>
    <dbReference type="NCBI Taxonomy" id="1549"/>
    <lineage>
        <taxon>Bacteria</taxon>
        <taxon>Bacillati</taxon>
        <taxon>Bacillota</taxon>
        <taxon>Clostridia</taxon>
        <taxon>Eubacteriales</taxon>
        <taxon>Oscillospiraceae</taxon>
        <taxon>Faecalispora</taxon>
    </lineage>
</organism>
<comment type="cofactor">
    <cofactor evidence="1">
        <name>[4Fe-4S] cluster</name>
        <dbReference type="ChEBI" id="CHEBI:49883"/>
    </cofactor>
</comment>
<dbReference type="GO" id="GO:0051536">
    <property type="term" value="F:iron-sulfur cluster binding"/>
    <property type="evidence" value="ECO:0007669"/>
    <property type="project" value="UniProtKB-KW"/>
</dbReference>
<evidence type="ECO:0000256" key="4">
    <source>
        <dbReference type="ARBA" id="ARBA00023004"/>
    </source>
</evidence>
<dbReference type="InterPro" id="IPR010327">
    <property type="entry name" value="FldB/FldC_alpha/beta"/>
</dbReference>
<evidence type="ECO:0000313" key="6">
    <source>
        <dbReference type="EMBL" id="MBE6833562.1"/>
    </source>
</evidence>
<dbReference type="RefSeq" id="WP_326840405.1">
    <property type="nucleotide sequence ID" value="NZ_SVNY01000003.1"/>
</dbReference>
<dbReference type="GO" id="GO:0016836">
    <property type="term" value="F:hydro-lyase activity"/>
    <property type="evidence" value="ECO:0007669"/>
    <property type="project" value="UniProtKB-ARBA"/>
</dbReference>
<keyword evidence="4" id="KW-0408">Iron</keyword>
<dbReference type="Gene3D" id="1.20.1270.370">
    <property type="match status" value="1"/>
</dbReference>
<dbReference type="PANTHER" id="PTHR30548:SF5">
    <property type="entry name" value="SUBUNIT OF OXYGEN-SENSITIVE 2-HYDROXYISOCAPROYL-COA DEHYDRATASE"/>
    <property type="match status" value="1"/>
</dbReference>
<dbReference type="GO" id="GO:0046872">
    <property type="term" value="F:metal ion binding"/>
    <property type="evidence" value="ECO:0007669"/>
    <property type="project" value="UniProtKB-KW"/>
</dbReference>
<proteinExistence type="inferred from homology"/>
<evidence type="ECO:0000256" key="3">
    <source>
        <dbReference type="ARBA" id="ARBA00022723"/>
    </source>
</evidence>
<evidence type="ECO:0000256" key="1">
    <source>
        <dbReference type="ARBA" id="ARBA00001966"/>
    </source>
</evidence>